<reference evidence="4 5" key="1">
    <citation type="submission" date="2018-06" db="EMBL/GenBank/DDBJ databases">
        <authorList>
            <consortium name="Pathogen Informatics"/>
            <person name="Doyle S."/>
        </authorList>
    </citation>
    <scope>NUCLEOTIDE SEQUENCE [LARGE SCALE GENOMIC DNA]</scope>
    <source>
        <strain evidence="4 5">NCTC10742</strain>
    </source>
</reference>
<protein>
    <submittedName>
        <fullName evidence="4">PE-PPE domain-containing protein</fullName>
    </submittedName>
</protein>
<feature type="compositionally biased region" description="Low complexity" evidence="1">
    <location>
        <begin position="398"/>
        <end position="431"/>
    </location>
</feature>
<proteinExistence type="predicted"/>
<dbReference type="Proteomes" id="UP000254291">
    <property type="component" value="Unassembled WGS sequence"/>
</dbReference>
<feature type="region of interest" description="Disordered" evidence="1">
    <location>
        <begin position="323"/>
        <end position="431"/>
    </location>
</feature>
<gene>
    <name evidence="4" type="ORF">NCTC10742_02992</name>
</gene>
<organism evidence="4 5">
    <name type="scientific">Mycolicibacterium gilvum</name>
    <dbReference type="NCBI Taxonomy" id="1804"/>
    <lineage>
        <taxon>Bacteria</taxon>
        <taxon>Bacillati</taxon>
        <taxon>Actinomycetota</taxon>
        <taxon>Actinomycetes</taxon>
        <taxon>Mycobacteriales</taxon>
        <taxon>Mycobacteriaceae</taxon>
        <taxon>Mycolicibacterium</taxon>
    </lineage>
</organism>
<dbReference type="EMBL" id="UGQM01000001">
    <property type="protein sequence ID" value="STZ43762.1"/>
    <property type="molecule type" value="Genomic_DNA"/>
</dbReference>
<evidence type="ECO:0000256" key="1">
    <source>
        <dbReference type="SAM" id="MobiDB-lite"/>
    </source>
</evidence>
<keyword evidence="2" id="KW-0732">Signal</keyword>
<dbReference type="InterPro" id="IPR013228">
    <property type="entry name" value="PE-PPE_C"/>
</dbReference>
<evidence type="ECO:0000259" key="3">
    <source>
        <dbReference type="Pfam" id="PF08237"/>
    </source>
</evidence>
<evidence type="ECO:0000256" key="2">
    <source>
        <dbReference type="SAM" id="SignalP"/>
    </source>
</evidence>
<dbReference type="RefSeq" id="WP_013471663.1">
    <property type="nucleotide sequence ID" value="NZ_JACKST010000021.1"/>
</dbReference>
<feature type="domain" description="PE-PPE" evidence="3">
    <location>
        <begin position="70"/>
        <end position="278"/>
    </location>
</feature>
<feature type="compositionally biased region" description="Acidic residues" evidence="1">
    <location>
        <begin position="347"/>
        <end position="364"/>
    </location>
</feature>
<sequence>MRRSIRKRAGLACGAVFASAAMAVSTATGASAVTTAVAIGGLGTPDMHEIVINPLLGGKLARENDILDGVEWPAEAKRPGTGQTLGQSITVGITNLGTHFDAAFARLEAGEQFTVVGFSAGSLVVNDFMRELANDPDAPTKDQVKFILVADSSRQKLLNETSKYNPQYDYTYRPAPQTMYDIDVVTGEYDGAADLPDRWWNFLALANAIAGGLFVHVPMMFSDYEAVTPEENITRVTNTLGGTTTTYLVPTKTLPLVQLLPFLKSQEASLKAKIDAGYSRNDDRLAAAAAATSTARSLAAPTVTNEAADEVADDEAVATVQKISTDSDAEQADVPAERTSSKPAVDEAADDDEAAANEDAEVDAADAKADAKEDAEAAAKDDADTSAGTDDDGEEGADSGSNDSAAAAGDTDSSDGSSSEGPGSSDSGSSE</sequence>
<dbReference type="AlphaFoldDB" id="A0A378SLS1"/>
<evidence type="ECO:0000313" key="5">
    <source>
        <dbReference type="Proteomes" id="UP000254291"/>
    </source>
</evidence>
<feature type="chain" id="PRO_5039311370" evidence="2">
    <location>
        <begin position="24"/>
        <end position="431"/>
    </location>
</feature>
<dbReference type="Pfam" id="PF08237">
    <property type="entry name" value="PE-PPE"/>
    <property type="match status" value="1"/>
</dbReference>
<feature type="compositionally biased region" description="Basic and acidic residues" evidence="1">
    <location>
        <begin position="365"/>
        <end position="383"/>
    </location>
</feature>
<accession>A0A378SLS1</accession>
<dbReference type="InterPro" id="IPR029058">
    <property type="entry name" value="AB_hydrolase_fold"/>
</dbReference>
<dbReference type="SUPFAM" id="SSF53474">
    <property type="entry name" value="alpha/beta-Hydrolases"/>
    <property type="match status" value="1"/>
</dbReference>
<dbReference type="Gene3D" id="3.40.50.1820">
    <property type="entry name" value="alpha/beta hydrolase"/>
    <property type="match status" value="1"/>
</dbReference>
<evidence type="ECO:0000313" key="4">
    <source>
        <dbReference type="EMBL" id="STZ43762.1"/>
    </source>
</evidence>
<name>A0A378SLS1_9MYCO</name>
<feature type="signal peptide" evidence="2">
    <location>
        <begin position="1"/>
        <end position="23"/>
    </location>
</feature>